<evidence type="ECO:0000256" key="2">
    <source>
        <dbReference type="SAM" id="MobiDB-lite"/>
    </source>
</evidence>
<dbReference type="PROSITE" id="PS00028">
    <property type="entry name" value="ZINC_FINGER_C2H2_1"/>
    <property type="match status" value="1"/>
</dbReference>
<feature type="region of interest" description="Disordered" evidence="2">
    <location>
        <begin position="217"/>
        <end position="261"/>
    </location>
</feature>
<dbReference type="OrthoDB" id="3262349at2759"/>
<sequence length="399" mass="43764">MKALAQASRSHLRHAHKGDPSGSDSAEASLKKHYYFVAPVELSLDSSNLKIASPVDAEPSFHPEPISPCVDPIVHFTIVNLPHQRNTQHNTLPTFQCACGQPESSLSKVQLYESLDDAKALVDELAVYSSGAQNSGFAAFRLSPGDRAVSLVDTSSSFYSHHVDRSFDSIVHFAIGSLRYQWDIQKDTLLTPLSVKSIIAPKLSNDQWYVNNEETQTDVDSVMQDDSDLESSPTYFTNSNSSASLDVAGTPSTSNSPQQHGLLPGVGYFEPSPSRQKIDQWVDEAVAKHQTTRDGTYLKCPEPECTHTARRPHALKTHIYTHYGIKPYMCTMCGISVLTEANRLRHIKNAHTCSGCKLVGSISTIKSHKAVCLPAATSSGPTRPNHTNRSPFIAPYLKF</sequence>
<keyword evidence="1" id="KW-0862">Zinc</keyword>
<gene>
    <name evidence="4" type="ORF">RSOL_125420</name>
</gene>
<feature type="domain" description="C2H2-type" evidence="3">
    <location>
        <begin position="298"/>
        <end position="327"/>
    </location>
</feature>
<keyword evidence="1" id="KW-0863">Zinc-finger</keyword>
<dbReference type="SMART" id="SM00355">
    <property type="entry name" value="ZnF_C2H2"/>
    <property type="match status" value="2"/>
</dbReference>
<dbReference type="AlphaFoldDB" id="X8J0U2"/>
<comment type="caution">
    <text evidence="4">The sequence shown here is derived from an EMBL/GenBank/DDBJ whole genome shotgun (WGS) entry which is preliminary data.</text>
</comment>
<accession>X8J0U2</accession>
<evidence type="ECO:0000313" key="4">
    <source>
        <dbReference type="EMBL" id="EUC55620.1"/>
    </source>
</evidence>
<dbReference type="Gene3D" id="3.30.160.60">
    <property type="entry name" value="Classic Zinc Finger"/>
    <property type="match status" value="1"/>
</dbReference>
<organism evidence="4 5">
    <name type="scientific">Rhizoctonia solani AG-3 Rhs1AP</name>
    <dbReference type="NCBI Taxonomy" id="1086054"/>
    <lineage>
        <taxon>Eukaryota</taxon>
        <taxon>Fungi</taxon>
        <taxon>Dikarya</taxon>
        <taxon>Basidiomycota</taxon>
        <taxon>Agaricomycotina</taxon>
        <taxon>Agaricomycetes</taxon>
        <taxon>Cantharellales</taxon>
        <taxon>Ceratobasidiaceae</taxon>
        <taxon>Rhizoctonia</taxon>
    </lineage>
</organism>
<dbReference type="Proteomes" id="UP000030108">
    <property type="component" value="Unassembled WGS sequence"/>
</dbReference>
<feature type="region of interest" description="Disordered" evidence="2">
    <location>
        <begin position="1"/>
        <end position="26"/>
    </location>
</feature>
<dbReference type="SUPFAM" id="SSF57667">
    <property type="entry name" value="beta-beta-alpha zinc fingers"/>
    <property type="match status" value="1"/>
</dbReference>
<protein>
    <recommendedName>
        <fullName evidence="3">C2H2-type domain-containing protein</fullName>
    </recommendedName>
</protein>
<dbReference type="InterPro" id="IPR013087">
    <property type="entry name" value="Znf_C2H2_type"/>
</dbReference>
<evidence type="ECO:0000256" key="1">
    <source>
        <dbReference type="PROSITE-ProRule" id="PRU00042"/>
    </source>
</evidence>
<keyword evidence="1" id="KW-0479">Metal-binding</keyword>
<dbReference type="GO" id="GO:0008270">
    <property type="term" value="F:zinc ion binding"/>
    <property type="evidence" value="ECO:0007669"/>
    <property type="project" value="UniProtKB-KW"/>
</dbReference>
<feature type="compositionally biased region" description="Polar residues" evidence="2">
    <location>
        <begin position="230"/>
        <end position="259"/>
    </location>
</feature>
<dbReference type="InterPro" id="IPR036236">
    <property type="entry name" value="Znf_C2H2_sf"/>
</dbReference>
<proteinExistence type="predicted"/>
<dbReference type="PROSITE" id="PS50157">
    <property type="entry name" value="ZINC_FINGER_C2H2_2"/>
    <property type="match status" value="1"/>
</dbReference>
<reference evidence="5" key="1">
    <citation type="journal article" date="2014" name="Genome Announc.">
        <title>Draft genome sequence of the plant-pathogenic soil fungus Rhizoctonia solani anastomosis group 3 strain Rhs1AP.</title>
        <authorList>
            <person name="Cubeta M.A."/>
            <person name="Thomas E."/>
            <person name="Dean R.A."/>
            <person name="Jabaji S."/>
            <person name="Neate S.M."/>
            <person name="Tavantzis S."/>
            <person name="Toda T."/>
            <person name="Vilgalys R."/>
            <person name="Bharathan N."/>
            <person name="Fedorova-Abrams N."/>
            <person name="Pakala S.B."/>
            <person name="Pakala S.M."/>
            <person name="Zafar N."/>
            <person name="Joardar V."/>
            <person name="Losada L."/>
            <person name="Nierman W.C."/>
        </authorList>
    </citation>
    <scope>NUCLEOTIDE SEQUENCE [LARGE SCALE GENOMIC DNA]</scope>
    <source>
        <strain evidence="5">AG-3</strain>
    </source>
</reference>
<dbReference type="EMBL" id="JATN01000322">
    <property type="protein sequence ID" value="EUC55620.1"/>
    <property type="molecule type" value="Genomic_DNA"/>
</dbReference>
<evidence type="ECO:0000259" key="3">
    <source>
        <dbReference type="PROSITE" id="PS50157"/>
    </source>
</evidence>
<evidence type="ECO:0000313" key="5">
    <source>
        <dbReference type="Proteomes" id="UP000030108"/>
    </source>
</evidence>
<name>X8J0U2_9AGAM</name>